<sequence>MKLRTMLVVLAAAVLATGCANTDDPGAQREKLLSRHPEEAVIGVAWPFATRNDGFKEGLELALEEINQVGVMGHPLRLVLEDDQSSVTEGLAIAQAFANRSDMAAVIGHRSSAVTVPASKVYENAGLLLLAPSSTSPSLTEGGAEHVFRLIPNDAQLGRVMADYAKAQGYRNIVVYYANDEYGRGLANSFEDSAKSNRLQIIDRLSDFKDGAELKRLVSKWKLLDCDAVFIAQTMPDGADFIVQLREAGLDVPVMGGDGMDSPDLLEIAGNDADNAVVASVFNPEGAGELVESFVDKYTDKYGEAPRKYSAQAYDSLHILAEAASLANSWKPADIAAVLRAQSSWPGVSGLRSFDADGEVQQMSIVLKRVANGAFEYMR</sequence>
<dbReference type="InterPro" id="IPR028081">
    <property type="entry name" value="Leu-bd"/>
</dbReference>
<feature type="signal peptide" evidence="3">
    <location>
        <begin position="1"/>
        <end position="22"/>
    </location>
</feature>
<keyword evidence="6" id="KW-1185">Reference proteome</keyword>
<dbReference type="PANTHER" id="PTHR30483">
    <property type="entry name" value="LEUCINE-SPECIFIC-BINDING PROTEIN"/>
    <property type="match status" value="1"/>
</dbReference>
<dbReference type="CDD" id="cd06344">
    <property type="entry name" value="PBP1_ABC_HAAT-like"/>
    <property type="match status" value="1"/>
</dbReference>
<evidence type="ECO:0000313" key="6">
    <source>
        <dbReference type="Proteomes" id="UP000310636"/>
    </source>
</evidence>
<dbReference type="InterPro" id="IPR051010">
    <property type="entry name" value="BCAA_transport"/>
</dbReference>
<name>A0A4S4BQT1_9BACL</name>
<dbReference type="RefSeq" id="WP_136371093.1">
    <property type="nucleotide sequence ID" value="NZ_SSOB01000021.1"/>
</dbReference>
<feature type="chain" id="PRO_5020909587" evidence="3">
    <location>
        <begin position="23"/>
        <end position="379"/>
    </location>
</feature>
<protein>
    <submittedName>
        <fullName evidence="5">Branched-chain amino acid ABC transporter substrate-binding protein</fullName>
    </submittedName>
</protein>
<dbReference type="Pfam" id="PF13458">
    <property type="entry name" value="Peripla_BP_6"/>
    <property type="match status" value="1"/>
</dbReference>
<dbReference type="OrthoDB" id="9783240at2"/>
<comment type="caution">
    <text evidence="5">The sequence shown here is derived from an EMBL/GenBank/DDBJ whole genome shotgun (WGS) entry which is preliminary data.</text>
</comment>
<organism evidence="5 6">
    <name type="scientific">Cohnella fermenti</name>
    <dbReference type="NCBI Taxonomy" id="2565925"/>
    <lineage>
        <taxon>Bacteria</taxon>
        <taxon>Bacillati</taxon>
        <taxon>Bacillota</taxon>
        <taxon>Bacilli</taxon>
        <taxon>Bacillales</taxon>
        <taxon>Paenibacillaceae</taxon>
        <taxon>Cohnella</taxon>
    </lineage>
</organism>
<accession>A0A4S4BQT1</accession>
<dbReference type="EMBL" id="SSOB01000021">
    <property type="protein sequence ID" value="THF77145.1"/>
    <property type="molecule type" value="Genomic_DNA"/>
</dbReference>
<reference evidence="5 6" key="1">
    <citation type="submission" date="2019-04" db="EMBL/GenBank/DDBJ databases">
        <title>Cohnella sp. nov. isolated from preserved vegetables.</title>
        <authorList>
            <person name="Lin S.-Y."/>
            <person name="Hung M.-H."/>
            <person name="Young C.-C."/>
        </authorList>
    </citation>
    <scope>NUCLEOTIDE SEQUENCE [LARGE SCALE GENOMIC DNA]</scope>
    <source>
        <strain evidence="5 6">CC-MHH1044</strain>
    </source>
</reference>
<evidence type="ECO:0000313" key="5">
    <source>
        <dbReference type="EMBL" id="THF77145.1"/>
    </source>
</evidence>
<dbReference type="PROSITE" id="PS51257">
    <property type="entry name" value="PROKAR_LIPOPROTEIN"/>
    <property type="match status" value="1"/>
</dbReference>
<keyword evidence="2 3" id="KW-0732">Signal</keyword>
<comment type="similarity">
    <text evidence="1">Belongs to the leucine-binding protein family.</text>
</comment>
<evidence type="ECO:0000259" key="4">
    <source>
        <dbReference type="Pfam" id="PF13458"/>
    </source>
</evidence>
<dbReference type="Proteomes" id="UP000310636">
    <property type="component" value="Unassembled WGS sequence"/>
</dbReference>
<evidence type="ECO:0000256" key="3">
    <source>
        <dbReference type="SAM" id="SignalP"/>
    </source>
</evidence>
<feature type="domain" description="Leucine-binding protein" evidence="4">
    <location>
        <begin position="47"/>
        <end position="366"/>
    </location>
</feature>
<dbReference type="SUPFAM" id="SSF53822">
    <property type="entry name" value="Periplasmic binding protein-like I"/>
    <property type="match status" value="1"/>
</dbReference>
<gene>
    <name evidence="5" type="ORF">E6C55_17435</name>
</gene>
<evidence type="ECO:0000256" key="1">
    <source>
        <dbReference type="ARBA" id="ARBA00010062"/>
    </source>
</evidence>
<proteinExistence type="inferred from homology"/>
<evidence type="ECO:0000256" key="2">
    <source>
        <dbReference type="ARBA" id="ARBA00022729"/>
    </source>
</evidence>
<dbReference type="Gene3D" id="3.40.50.2300">
    <property type="match status" value="2"/>
</dbReference>
<dbReference type="InterPro" id="IPR028082">
    <property type="entry name" value="Peripla_BP_I"/>
</dbReference>
<dbReference type="AlphaFoldDB" id="A0A4S4BQT1"/>
<dbReference type="PANTHER" id="PTHR30483:SF6">
    <property type="entry name" value="PERIPLASMIC BINDING PROTEIN OF ABC TRANSPORTER FOR NATURAL AMINO ACIDS"/>
    <property type="match status" value="1"/>
</dbReference>